<organism evidence="3 4">
    <name type="scientific">Coilia grayii</name>
    <name type="common">Gray's grenadier anchovy</name>
    <dbReference type="NCBI Taxonomy" id="363190"/>
    <lineage>
        <taxon>Eukaryota</taxon>
        <taxon>Metazoa</taxon>
        <taxon>Chordata</taxon>
        <taxon>Craniata</taxon>
        <taxon>Vertebrata</taxon>
        <taxon>Euteleostomi</taxon>
        <taxon>Actinopterygii</taxon>
        <taxon>Neopterygii</taxon>
        <taxon>Teleostei</taxon>
        <taxon>Clupei</taxon>
        <taxon>Clupeiformes</taxon>
        <taxon>Clupeoidei</taxon>
        <taxon>Engraulidae</taxon>
        <taxon>Coilinae</taxon>
        <taxon>Coilia</taxon>
    </lineage>
</organism>
<feature type="compositionally biased region" description="Basic residues" evidence="1">
    <location>
        <begin position="271"/>
        <end position="293"/>
    </location>
</feature>
<dbReference type="Gene3D" id="3.10.100.10">
    <property type="entry name" value="Mannose-Binding Protein A, subunit A"/>
    <property type="match status" value="1"/>
</dbReference>
<gene>
    <name evidence="3" type="ORF">ACEWY4_024869</name>
</gene>
<dbReference type="InterPro" id="IPR016186">
    <property type="entry name" value="C-type_lectin-like/link_sf"/>
</dbReference>
<dbReference type="AlphaFoldDB" id="A0ABD1IYN7"/>
<dbReference type="Pfam" id="PF00059">
    <property type="entry name" value="Lectin_C"/>
    <property type="match status" value="1"/>
</dbReference>
<dbReference type="PANTHER" id="PTHR45784">
    <property type="entry name" value="C-TYPE LECTIN DOMAIN FAMILY 20 MEMBER A-RELATED"/>
    <property type="match status" value="1"/>
</dbReference>
<name>A0ABD1IYN7_9TELE</name>
<proteinExistence type="predicted"/>
<evidence type="ECO:0000256" key="1">
    <source>
        <dbReference type="SAM" id="MobiDB-lite"/>
    </source>
</evidence>
<keyword evidence="4" id="KW-1185">Reference proteome</keyword>
<evidence type="ECO:0000259" key="2">
    <source>
        <dbReference type="PROSITE" id="PS50041"/>
    </source>
</evidence>
<feature type="region of interest" description="Disordered" evidence="1">
    <location>
        <begin position="260"/>
        <end position="293"/>
    </location>
</feature>
<dbReference type="Proteomes" id="UP001591681">
    <property type="component" value="Unassembled WGS sequence"/>
</dbReference>
<feature type="region of interest" description="Disordered" evidence="1">
    <location>
        <begin position="1"/>
        <end position="21"/>
    </location>
</feature>
<feature type="domain" description="C-type lectin" evidence="2">
    <location>
        <begin position="98"/>
        <end position="211"/>
    </location>
</feature>
<dbReference type="SMART" id="SM00034">
    <property type="entry name" value="CLECT"/>
    <property type="match status" value="1"/>
</dbReference>
<feature type="compositionally biased region" description="Basic residues" evidence="1">
    <location>
        <begin position="1"/>
        <end position="10"/>
    </location>
</feature>
<evidence type="ECO:0000313" key="3">
    <source>
        <dbReference type="EMBL" id="KAL2079125.1"/>
    </source>
</evidence>
<comment type="caution">
    <text evidence="3">The sequence shown here is derived from an EMBL/GenBank/DDBJ whole genome shotgun (WGS) entry which is preliminary data.</text>
</comment>
<protein>
    <recommendedName>
        <fullName evidence="2">C-type lectin domain-containing protein</fullName>
    </recommendedName>
</protein>
<dbReference type="SUPFAM" id="SSF56436">
    <property type="entry name" value="C-type lectin-like"/>
    <property type="match status" value="1"/>
</dbReference>
<dbReference type="PROSITE" id="PS50041">
    <property type="entry name" value="C_TYPE_LECTIN_2"/>
    <property type="match status" value="1"/>
</dbReference>
<dbReference type="InterPro" id="IPR001304">
    <property type="entry name" value="C-type_lectin-like"/>
</dbReference>
<accession>A0ABD1IYN7</accession>
<dbReference type="PANTHER" id="PTHR45784:SF3">
    <property type="entry name" value="C-TYPE LECTIN DOMAIN FAMILY 4 MEMBER K-LIKE-RELATED"/>
    <property type="match status" value="1"/>
</dbReference>
<reference evidence="3 4" key="1">
    <citation type="submission" date="2024-09" db="EMBL/GenBank/DDBJ databases">
        <title>A chromosome-level genome assembly of Gray's grenadier anchovy, Coilia grayii.</title>
        <authorList>
            <person name="Fu Z."/>
        </authorList>
    </citation>
    <scope>NUCLEOTIDE SEQUENCE [LARGE SCALE GENOMIC DNA]</scope>
    <source>
        <strain evidence="3">G4</strain>
        <tissue evidence="3">Muscle</tissue>
    </source>
</reference>
<evidence type="ECO:0000313" key="4">
    <source>
        <dbReference type="Proteomes" id="UP001591681"/>
    </source>
</evidence>
<dbReference type="EMBL" id="JBHFQA010000022">
    <property type="protein sequence ID" value="KAL2079125.1"/>
    <property type="molecule type" value="Genomic_DNA"/>
</dbReference>
<dbReference type="InterPro" id="IPR016187">
    <property type="entry name" value="CTDL_fold"/>
</dbReference>
<sequence>MWLRRRHGLRPGRTAERSTPTWPPSLTLKTLKSLNNLRLMHNINNRVWIRLYNNVQNWSSEFELDCPYNSVCAGVFHKGEWKLYPRDLKRLSVRRNESKTENYGFSTFLAQTTWKEAQHRLQMEFGRLATVKNQAERDYLAVNSADPVWLDPYGEGWCWSDGSNISFINWLDNQVEFLCSERRCAASLQTADGEGGWETHNCTEKFPFFCYCKLVNMQIVQVELEVGSGLDLNSAEIQEALLQYIKQRLKEKGMPVNTKLSWRKQADGQVFHKKRAEKRDSKKNKRNKKKDEF</sequence>
<dbReference type="CDD" id="cd00037">
    <property type="entry name" value="CLECT"/>
    <property type="match status" value="1"/>
</dbReference>